<evidence type="ECO:0000259" key="4">
    <source>
        <dbReference type="PROSITE" id="PS51746"/>
    </source>
</evidence>
<dbReference type="Proteomes" id="UP000658720">
    <property type="component" value="Unassembled WGS sequence"/>
</dbReference>
<dbReference type="InterPro" id="IPR001932">
    <property type="entry name" value="PPM-type_phosphatase-like_dom"/>
</dbReference>
<dbReference type="Pfam" id="PF07228">
    <property type="entry name" value="SpoIIE"/>
    <property type="match status" value="1"/>
</dbReference>
<evidence type="ECO:0000259" key="3">
    <source>
        <dbReference type="PROSITE" id="PS50885"/>
    </source>
</evidence>
<dbReference type="InterPro" id="IPR052016">
    <property type="entry name" value="Bact_Sigma-Reg"/>
</dbReference>
<feature type="transmembrane region" description="Helical" evidence="2">
    <location>
        <begin position="283"/>
        <end position="303"/>
    </location>
</feature>
<dbReference type="CDD" id="cd06225">
    <property type="entry name" value="HAMP"/>
    <property type="match status" value="1"/>
</dbReference>
<evidence type="ECO:0000256" key="2">
    <source>
        <dbReference type="SAM" id="Phobius"/>
    </source>
</evidence>
<gene>
    <name evidence="5" type="ORF">IQ217_04050</name>
</gene>
<accession>A0ABR9VPQ4</accession>
<dbReference type="Gene3D" id="3.60.40.10">
    <property type="entry name" value="PPM-type phosphatase domain"/>
    <property type="match status" value="1"/>
</dbReference>
<dbReference type="PANTHER" id="PTHR43156:SF2">
    <property type="entry name" value="STAGE II SPORULATION PROTEIN E"/>
    <property type="match status" value="1"/>
</dbReference>
<dbReference type="Gene3D" id="6.10.340.10">
    <property type="match status" value="1"/>
</dbReference>
<feature type="domain" description="PPM-type phosphatase" evidence="4">
    <location>
        <begin position="380"/>
        <end position="628"/>
    </location>
</feature>
<dbReference type="SUPFAM" id="SSF81606">
    <property type="entry name" value="PP2C-like"/>
    <property type="match status" value="1"/>
</dbReference>
<dbReference type="PROSITE" id="PS50885">
    <property type="entry name" value="HAMP"/>
    <property type="match status" value="1"/>
</dbReference>
<dbReference type="InterPro" id="IPR003660">
    <property type="entry name" value="HAMP_dom"/>
</dbReference>
<dbReference type="SUPFAM" id="SSF158472">
    <property type="entry name" value="HAMP domain-like"/>
    <property type="match status" value="1"/>
</dbReference>
<dbReference type="PROSITE" id="PS51746">
    <property type="entry name" value="PPM_2"/>
    <property type="match status" value="1"/>
</dbReference>
<keyword evidence="2" id="KW-0472">Membrane</keyword>
<keyword evidence="1" id="KW-0378">Hydrolase</keyword>
<sequence>MKLIQPFMQSIRFRIVGLLLLCLIPPTLGGIFLIDSYTGRQLKKIAEKDLQGRARLITQLISRADRERQQSTAFVASEPVITEFNVEESRYFLNEFVKFHQWNGFFVVANQEGELVAGSDGANQEKELPLKRWFEEVKETKRHVNRLFPGKTYAESKDCLIVPIHNKNDQTQIGIVVGCVPLPIIADFVQKILKDAELERILLVNYQGYVYADTDIKNYSVLENRKNSLLVNQLLNNQGGFVYSQGRFSYLSPVHLRGTKTWGLIVENSESDIQTAILNVNRIGYLLLLVIGVIVAYASWSVVHHSTIPILELTKASQAIAEGNLDYPITVQGKDEIGILGNSFIHMRNQIKTLIAQEIKDGMNRLELEKGRQIQQNFLPISLPQLPQWQINAVFEPARTVSGDFYDAFLLGNGYLAIVIGDVCDKGVGAAMFMGLFRSLLRVFSGETMPGDTCIRDVNYKCSVSDSDDKKKVIVQFLNAVRLTNDYIATEHGDMAMFATLFFGVIDISNGNLSYINAGHEPVFILNSEGIKHKLKSTSPAVGMMPDSTFTIDSLTIDPGEILIGYTDGVTDARSPTKEFFGRKRLAETLTTNFSTGTKILDIVKQELISHIDGSIQFDDITMIAVYRN</sequence>
<proteinExistence type="predicted"/>
<evidence type="ECO:0000313" key="5">
    <source>
        <dbReference type="EMBL" id="MBE9253046.1"/>
    </source>
</evidence>
<organism evidence="5 6">
    <name type="scientific">Synechocystis salina LEGE 00031</name>
    <dbReference type="NCBI Taxonomy" id="1828736"/>
    <lineage>
        <taxon>Bacteria</taxon>
        <taxon>Bacillati</taxon>
        <taxon>Cyanobacteriota</taxon>
        <taxon>Cyanophyceae</taxon>
        <taxon>Synechococcales</taxon>
        <taxon>Merismopediaceae</taxon>
        <taxon>Synechocystis</taxon>
    </lineage>
</organism>
<evidence type="ECO:0000313" key="6">
    <source>
        <dbReference type="Proteomes" id="UP000658720"/>
    </source>
</evidence>
<dbReference type="PANTHER" id="PTHR43156">
    <property type="entry name" value="STAGE II SPORULATION PROTEIN E-RELATED"/>
    <property type="match status" value="1"/>
</dbReference>
<keyword evidence="2" id="KW-1133">Transmembrane helix</keyword>
<dbReference type="EMBL" id="JADEVV010000008">
    <property type="protein sequence ID" value="MBE9253046.1"/>
    <property type="molecule type" value="Genomic_DNA"/>
</dbReference>
<dbReference type="InterPro" id="IPR036457">
    <property type="entry name" value="PPM-type-like_dom_sf"/>
</dbReference>
<dbReference type="SMART" id="SM00331">
    <property type="entry name" value="PP2C_SIG"/>
    <property type="match status" value="1"/>
</dbReference>
<keyword evidence="6" id="KW-1185">Reference proteome</keyword>
<dbReference type="RefSeq" id="WP_194019002.1">
    <property type="nucleotide sequence ID" value="NZ_JADEVV010000008.1"/>
</dbReference>
<dbReference type="Pfam" id="PF00672">
    <property type="entry name" value="HAMP"/>
    <property type="match status" value="1"/>
</dbReference>
<feature type="domain" description="HAMP" evidence="3">
    <location>
        <begin position="304"/>
        <end position="356"/>
    </location>
</feature>
<dbReference type="SMART" id="SM00304">
    <property type="entry name" value="HAMP"/>
    <property type="match status" value="1"/>
</dbReference>
<comment type="caution">
    <text evidence="5">The sequence shown here is derived from an EMBL/GenBank/DDBJ whole genome shotgun (WGS) entry which is preliminary data.</text>
</comment>
<name>A0ABR9VPQ4_9SYNC</name>
<keyword evidence="2" id="KW-0812">Transmembrane</keyword>
<reference evidence="5 6" key="1">
    <citation type="submission" date="2020-10" db="EMBL/GenBank/DDBJ databases">
        <authorList>
            <person name="Castelo-Branco R."/>
            <person name="Eusebio N."/>
            <person name="Adriana R."/>
            <person name="Vieira A."/>
            <person name="Brugerolle De Fraissinette N."/>
            <person name="Rezende De Castro R."/>
            <person name="Schneider M.P."/>
            <person name="Vasconcelos V."/>
            <person name="Leao P.N."/>
        </authorList>
    </citation>
    <scope>NUCLEOTIDE SEQUENCE [LARGE SCALE GENOMIC DNA]</scope>
    <source>
        <strain evidence="5 6">LEGE 00031</strain>
    </source>
</reference>
<protein>
    <submittedName>
        <fullName evidence="5">SpoIIE family protein phosphatase</fullName>
    </submittedName>
</protein>
<evidence type="ECO:0000256" key="1">
    <source>
        <dbReference type="ARBA" id="ARBA00022801"/>
    </source>
</evidence>